<accession>A0A7Y0DRY2</accession>
<name>A0A7Y0DRY2_9GAMM</name>
<keyword evidence="2" id="KW-1185">Reference proteome</keyword>
<gene>
    <name evidence="1" type="ORF">HHO47_06390</name>
</gene>
<organism evidence="1 2">
    <name type="scientific">Pseudoalteromonas arctica</name>
    <dbReference type="NCBI Taxonomy" id="394751"/>
    <lineage>
        <taxon>Bacteria</taxon>
        <taxon>Pseudomonadati</taxon>
        <taxon>Pseudomonadota</taxon>
        <taxon>Gammaproteobacteria</taxon>
        <taxon>Alteromonadales</taxon>
        <taxon>Pseudoalteromonadaceae</taxon>
        <taxon>Pseudoalteromonas</taxon>
    </lineage>
</organism>
<reference evidence="1" key="1">
    <citation type="submission" date="2020-04" db="EMBL/GenBank/DDBJ databases">
        <title>Genome Sequencing for Pseudoaltermonas arctica.</title>
        <authorList>
            <person name="Elkins N.S."/>
        </authorList>
    </citation>
    <scope>NUCLEOTIDE SEQUENCE [LARGE SCALE GENOMIC DNA]</scope>
    <source>
        <strain evidence="1">NEC-BIFX-2020_0012</strain>
    </source>
</reference>
<dbReference type="AlphaFoldDB" id="A0A7Y0DRY2"/>
<dbReference type="Proteomes" id="UP000570493">
    <property type="component" value="Unassembled WGS sequence"/>
</dbReference>
<protein>
    <submittedName>
        <fullName evidence="1">Uncharacterized protein</fullName>
    </submittedName>
</protein>
<dbReference type="RefSeq" id="WP_169019544.1">
    <property type="nucleotide sequence ID" value="NZ_JABBMT010000007.1"/>
</dbReference>
<dbReference type="EMBL" id="JABBMT010000007">
    <property type="protein sequence ID" value="NMM40484.1"/>
    <property type="molecule type" value="Genomic_DNA"/>
</dbReference>
<sequence>MSCTCTCNAKNVYTARKGKVYKSDFIKETLQGYRVKNGIKVYEHVVCKQKLRTGWQFECQKPFYTECSFLNEHEAIEYANKQILCMETYYKAELQKITALKAQISNRTA</sequence>
<evidence type="ECO:0000313" key="2">
    <source>
        <dbReference type="Proteomes" id="UP000570493"/>
    </source>
</evidence>
<evidence type="ECO:0000313" key="1">
    <source>
        <dbReference type="EMBL" id="NMM40484.1"/>
    </source>
</evidence>
<comment type="caution">
    <text evidence="1">The sequence shown here is derived from an EMBL/GenBank/DDBJ whole genome shotgun (WGS) entry which is preliminary data.</text>
</comment>
<proteinExistence type="predicted"/>